<dbReference type="GO" id="GO:0016887">
    <property type="term" value="F:ATP hydrolysis activity"/>
    <property type="evidence" value="ECO:0007669"/>
    <property type="project" value="InterPro"/>
</dbReference>
<feature type="domain" description="AAA+ ATPase" evidence="19">
    <location>
        <begin position="843"/>
        <end position="979"/>
    </location>
</feature>
<name>A0A8C5ATX8_GADMO</name>
<dbReference type="CDD" id="cd00009">
    <property type="entry name" value="AAA"/>
    <property type="match status" value="1"/>
</dbReference>
<keyword evidence="6" id="KW-0677">Repeat</keyword>
<dbReference type="InterPro" id="IPR029067">
    <property type="entry name" value="CDC48_domain_2-like_sf"/>
</dbReference>
<dbReference type="InterPro" id="IPR027417">
    <property type="entry name" value="P-loop_NTPase"/>
</dbReference>
<dbReference type="PROSITE" id="PS00674">
    <property type="entry name" value="AAA"/>
    <property type="match status" value="1"/>
</dbReference>
<feature type="region of interest" description="Disordered" evidence="18">
    <location>
        <begin position="163"/>
        <end position="220"/>
    </location>
</feature>
<gene>
    <name evidence="20" type="primary">pex1</name>
</gene>
<keyword evidence="11" id="KW-0472">Membrane</keyword>
<evidence type="ECO:0000256" key="15">
    <source>
        <dbReference type="ARBA" id="ARBA00046271"/>
    </source>
</evidence>
<dbReference type="Proteomes" id="UP000694546">
    <property type="component" value="Chromosome 22"/>
</dbReference>
<dbReference type="Gene3D" id="3.10.330.10">
    <property type="match status" value="1"/>
</dbReference>
<evidence type="ECO:0000256" key="18">
    <source>
        <dbReference type="SAM" id="MobiDB-lite"/>
    </source>
</evidence>
<evidence type="ECO:0000256" key="12">
    <source>
        <dbReference type="ARBA" id="ARBA00023140"/>
    </source>
</evidence>
<dbReference type="FunFam" id="3.40.50.300:FF:000966">
    <property type="entry name" value="Peroxisomal biogenesis factor 1"/>
    <property type="match status" value="1"/>
</dbReference>
<evidence type="ECO:0000259" key="19">
    <source>
        <dbReference type="SMART" id="SM00382"/>
    </source>
</evidence>
<evidence type="ECO:0000256" key="5">
    <source>
        <dbReference type="ARBA" id="ARBA00022593"/>
    </source>
</evidence>
<feature type="compositionally biased region" description="Pro residues" evidence="18">
    <location>
        <begin position="192"/>
        <end position="213"/>
    </location>
</feature>
<dbReference type="InterPro" id="IPR003593">
    <property type="entry name" value="AAA+_ATPase"/>
</dbReference>
<sequence length="1280" mass="138126">MFVNQGIQPVTVVFNNAKNCFLHLPPNVISHLSLHENQALELSWGHGSPVFLSWTRSRRSSKPEEHIVELCRQLGERLGLKEGEQGFLRPCQQVSSVHQVFVEPLSSDDWEILELHSAALEQQLLDQIRVVFKDAVFPVWVDQRTAVYIRIASLEPAVPHGRLERSSELVVSPKTRPGTGSFLRTPPGSGQDPPPYRHPTSEPPPSSPQPPSPAQNQQWGGIGNLTGLMRYLFTGAVGPAKETMPSVPELPALFSASLLRVCHQPPNALCTINPGAAAVVHLFPWNETVDTGCSILSQSAVTYGLLSKIPTPKEARDGAKRATEPKKNAGALKVGEELAKEQQEEVEEGKELAVVRVVCHHVEELQDDQNRGEIHSGRVWITQHLATSMKIDPHSTVRIQPVESTVTVASGVRLQPLEPLPEESDDAIQTAFLDWLHSQSHEPLACLTARSSIILLHGPNAKLELALTVLQPEAESELPDQLFLLAPAVLQKAGVQVDRGPPTADTTTKAVADAPYTELPLLGTLGGTEQLSKAGFQFMSHSLLGSPLSRELGALGQGLHGGALLITGAKGSGKSAVSRALCRKAGEELDTYVEVVDCKKLKGKRAETVRHSLEETFQVARWRQPSVVLLDDLDHVTGAATTAEHEHGPEALLRQHIAQSLIDIVDDLVVRSSLVCLVVTSQTEHSLHPSLTDVQGSHFFQGFLHIQPPDQAQRAEILRRLVLQKPCLSAHTADTLDLGAVAMETDGYLARDLALLLERAVHASAVREERSDQGDGLCLRWSHFEQAMKGFTPPSLWGVRLETPPGVGLDRVGGLKEVRQELMDTVLLPAKYPVLFSRLPIRHRSGLLLYGAPGTGKTLLAGAAARDSGMNFISIKGPELLSKYIGASEQGVRDVFQRAQAASPCILFFDEFDSLAPRRGHDSTGVTDRVVNQLLTQLDGVEGLQGVYVLAASSRPDMIDPALLRPGRLDKSLYCPPPDVEDRVEILQALSGALALGPDVDLRQLAEATELFTGADLKALLYNAQLEALHAGPPPSPALQDVFDFMRDCPSNPVKVCCLLKEPPACGSDSDGSLSSMIFLNNSSASEDSLGEAEPALSLDQSMVFLEHSMLPAADPAQGSNAWRLYFGSSYESELGHASPSPPNSLCASGPGSTTQESSAGALAREAAGSLPPACMPTLRGGFQELGPEELQRLLLDVGVVKGSYRRTDEECVRSRSVSGGAGLMLSQAHLTSALAQTRPSLGSQDWQRFSRLYEAFGDPGARGARSPALFKPGQRVTLA</sequence>
<dbReference type="Gene3D" id="2.40.40.20">
    <property type="match status" value="1"/>
</dbReference>
<dbReference type="FunFam" id="1.10.8.60:FF:000105">
    <property type="entry name" value="PeRoXisome assembly factor"/>
    <property type="match status" value="1"/>
</dbReference>
<protein>
    <recommendedName>
        <fullName evidence="14">Peroxisomal ATPase PEX1</fullName>
    </recommendedName>
    <alternativeName>
        <fullName evidence="13">Peroxin-1</fullName>
    </alternativeName>
</protein>
<dbReference type="Pfam" id="PF00004">
    <property type="entry name" value="AAA"/>
    <property type="match status" value="2"/>
</dbReference>
<evidence type="ECO:0000256" key="17">
    <source>
        <dbReference type="ARBA" id="ARBA00064205"/>
    </source>
</evidence>
<dbReference type="SMART" id="SM00382">
    <property type="entry name" value="AAA"/>
    <property type="match status" value="2"/>
</dbReference>
<dbReference type="OMA" id="QGFVNIQ"/>
<evidence type="ECO:0000256" key="6">
    <source>
        <dbReference type="ARBA" id="ARBA00022737"/>
    </source>
</evidence>
<dbReference type="SUPFAM" id="SSF54585">
    <property type="entry name" value="Cdc48 domain 2-like"/>
    <property type="match status" value="1"/>
</dbReference>
<dbReference type="GO" id="GO:0005524">
    <property type="term" value="F:ATP binding"/>
    <property type="evidence" value="ECO:0007669"/>
    <property type="project" value="UniProtKB-KW"/>
</dbReference>
<reference evidence="20" key="2">
    <citation type="submission" date="2025-09" db="UniProtKB">
        <authorList>
            <consortium name="Ensembl"/>
        </authorList>
    </citation>
    <scope>IDENTIFICATION</scope>
</reference>
<comment type="subunit">
    <text evidence="17">Interacts with PEX6; forming the PEX1-PEX6 AAA ATPase complex, which is composed of a heterohexamer formed by a trimer of PEX1-PEX6 dimers.</text>
</comment>
<dbReference type="SUPFAM" id="SSF50692">
    <property type="entry name" value="ADC-like"/>
    <property type="match status" value="1"/>
</dbReference>
<dbReference type="InterPro" id="IPR015342">
    <property type="entry name" value="PEX1-N_C-lobe"/>
</dbReference>
<dbReference type="InterPro" id="IPR041569">
    <property type="entry name" value="AAA_lid_3"/>
</dbReference>
<keyword evidence="5" id="KW-0962">Peroxisome biogenesis</keyword>
<keyword evidence="8" id="KW-0378">Hydrolase</keyword>
<evidence type="ECO:0000313" key="21">
    <source>
        <dbReference type="Proteomes" id="UP000694546"/>
    </source>
</evidence>
<keyword evidence="7" id="KW-0547">Nucleotide-binding</keyword>
<reference evidence="20" key="1">
    <citation type="submission" date="2025-08" db="UniProtKB">
        <authorList>
            <consortium name="Ensembl"/>
        </authorList>
    </citation>
    <scope>IDENTIFICATION</scope>
</reference>
<evidence type="ECO:0000256" key="8">
    <source>
        <dbReference type="ARBA" id="ARBA00022801"/>
    </source>
</evidence>
<evidence type="ECO:0000256" key="16">
    <source>
        <dbReference type="ARBA" id="ARBA00048778"/>
    </source>
</evidence>
<dbReference type="InterPro" id="IPR003960">
    <property type="entry name" value="ATPase_AAA_CS"/>
</dbReference>
<evidence type="ECO:0000256" key="14">
    <source>
        <dbReference type="ARBA" id="ARBA00034532"/>
    </source>
</evidence>
<dbReference type="InterPro" id="IPR050168">
    <property type="entry name" value="AAA_ATPase_domain"/>
</dbReference>
<keyword evidence="3" id="KW-0813">Transport</keyword>
<dbReference type="Pfam" id="PF09262">
    <property type="entry name" value="PEX-1N"/>
    <property type="match status" value="1"/>
</dbReference>
<proteinExistence type="inferred from homology"/>
<dbReference type="AlphaFoldDB" id="A0A8C5ATX8"/>
<dbReference type="SUPFAM" id="SSF52540">
    <property type="entry name" value="P-loop containing nucleoside triphosphate hydrolases"/>
    <property type="match status" value="2"/>
</dbReference>
<evidence type="ECO:0000313" key="20">
    <source>
        <dbReference type="Ensembl" id="ENSGMOP00000036624.1"/>
    </source>
</evidence>
<keyword evidence="4" id="KW-0963">Cytoplasm</keyword>
<organism evidence="20 21">
    <name type="scientific">Gadus morhua</name>
    <name type="common">Atlantic cod</name>
    <dbReference type="NCBI Taxonomy" id="8049"/>
    <lineage>
        <taxon>Eukaryota</taxon>
        <taxon>Metazoa</taxon>
        <taxon>Chordata</taxon>
        <taxon>Craniata</taxon>
        <taxon>Vertebrata</taxon>
        <taxon>Euteleostomi</taxon>
        <taxon>Actinopterygii</taxon>
        <taxon>Neopterygii</taxon>
        <taxon>Teleostei</taxon>
        <taxon>Neoteleostei</taxon>
        <taxon>Acanthomorphata</taxon>
        <taxon>Zeiogadaria</taxon>
        <taxon>Gadariae</taxon>
        <taxon>Gadiformes</taxon>
        <taxon>Gadoidei</taxon>
        <taxon>Gadidae</taxon>
        <taxon>Gadus</taxon>
    </lineage>
</organism>
<accession>A0A8C5ATX8</accession>
<dbReference type="FunFam" id="3.10.330.10:FF:000004">
    <property type="entry name" value="Peroxisome biogenesis factor 1"/>
    <property type="match status" value="1"/>
</dbReference>
<feature type="compositionally biased region" description="Polar residues" evidence="18">
    <location>
        <begin position="1144"/>
        <end position="1159"/>
    </location>
</feature>
<evidence type="ECO:0000256" key="2">
    <source>
        <dbReference type="ARBA" id="ARBA00006914"/>
    </source>
</evidence>
<dbReference type="Pfam" id="PF17862">
    <property type="entry name" value="AAA_lid_3"/>
    <property type="match status" value="1"/>
</dbReference>
<feature type="domain" description="AAA+ ATPase" evidence="19">
    <location>
        <begin position="560"/>
        <end position="710"/>
    </location>
</feature>
<dbReference type="InterPro" id="IPR015343">
    <property type="entry name" value="PEX1-N-lobe"/>
</dbReference>
<dbReference type="FunFam" id="3.40.50.300:FF:000149">
    <property type="entry name" value="Nuclear valosin-containing protein-like"/>
    <property type="match status" value="1"/>
</dbReference>
<feature type="region of interest" description="Disordered" evidence="18">
    <location>
        <begin position="1137"/>
        <end position="1167"/>
    </location>
</feature>
<dbReference type="InterPro" id="IPR009010">
    <property type="entry name" value="Asp_de-COase-like_dom_sf"/>
</dbReference>
<keyword evidence="10" id="KW-0653">Protein transport</keyword>
<comment type="similarity">
    <text evidence="2">Belongs to the AAA ATPase family.</text>
</comment>
<evidence type="ECO:0000256" key="13">
    <source>
        <dbReference type="ARBA" id="ARBA00032509"/>
    </source>
</evidence>
<dbReference type="GeneTree" id="ENSGT00550000075032"/>
<dbReference type="Gene3D" id="1.10.8.60">
    <property type="match status" value="2"/>
</dbReference>
<evidence type="ECO:0000256" key="10">
    <source>
        <dbReference type="ARBA" id="ARBA00022927"/>
    </source>
</evidence>
<dbReference type="GO" id="GO:0005829">
    <property type="term" value="C:cytosol"/>
    <property type="evidence" value="ECO:0007669"/>
    <property type="project" value="UniProtKB-SubCell"/>
</dbReference>
<evidence type="ECO:0000256" key="11">
    <source>
        <dbReference type="ARBA" id="ARBA00023136"/>
    </source>
</evidence>
<dbReference type="InterPro" id="IPR003959">
    <property type="entry name" value="ATPase_AAA_core"/>
</dbReference>
<comment type="subcellular location">
    <subcellularLocation>
        <location evidence="1">Cytoplasm</location>
        <location evidence="1">Cytosol</location>
    </subcellularLocation>
    <subcellularLocation>
        <location evidence="15">Peroxisome membrane</location>
    </subcellularLocation>
</comment>
<keyword evidence="9" id="KW-0067">ATP-binding</keyword>
<dbReference type="PANTHER" id="PTHR23077">
    <property type="entry name" value="AAA-FAMILY ATPASE"/>
    <property type="match status" value="1"/>
</dbReference>
<dbReference type="CDD" id="cd19526">
    <property type="entry name" value="RecA-like_PEX1_r2"/>
    <property type="match status" value="1"/>
</dbReference>
<dbReference type="Pfam" id="PF09263">
    <property type="entry name" value="PEX-2N"/>
    <property type="match status" value="1"/>
</dbReference>
<dbReference type="GO" id="GO:0016558">
    <property type="term" value="P:protein import into peroxisome matrix"/>
    <property type="evidence" value="ECO:0007669"/>
    <property type="project" value="TreeGrafter"/>
</dbReference>
<evidence type="ECO:0000256" key="4">
    <source>
        <dbReference type="ARBA" id="ARBA00022490"/>
    </source>
</evidence>
<dbReference type="PANTHER" id="PTHR23077:SF12">
    <property type="entry name" value="PEROXISOMAL ATPASE PEX1"/>
    <property type="match status" value="1"/>
</dbReference>
<keyword evidence="21" id="KW-1185">Reference proteome</keyword>
<comment type="catalytic activity">
    <reaction evidence="16">
        <text>ATP + H2O = ADP + phosphate + H(+)</text>
        <dbReference type="Rhea" id="RHEA:13065"/>
        <dbReference type="ChEBI" id="CHEBI:15377"/>
        <dbReference type="ChEBI" id="CHEBI:15378"/>
        <dbReference type="ChEBI" id="CHEBI:30616"/>
        <dbReference type="ChEBI" id="CHEBI:43474"/>
        <dbReference type="ChEBI" id="CHEBI:456216"/>
    </reaction>
    <physiologicalReaction direction="left-to-right" evidence="16">
        <dbReference type="Rhea" id="RHEA:13066"/>
    </physiologicalReaction>
</comment>
<dbReference type="Gene3D" id="3.40.50.300">
    <property type="entry name" value="P-loop containing nucleotide triphosphate hydrolases"/>
    <property type="match status" value="2"/>
</dbReference>
<dbReference type="Ensembl" id="ENSGMOT00000062572.1">
    <property type="protein sequence ID" value="ENSGMOP00000036624.1"/>
    <property type="gene ID" value="ENSGMOG00000006887.2"/>
</dbReference>
<keyword evidence="12" id="KW-0576">Peroxisome</keyword>
<evidence type="ECO:0000256" key="7">
    <source>
        <dbReference type="ARBA" id="ARBA00022741"/>
    </source>
</evidence>
<evidence type="ECO:0000256" key="9">
    <source>
        <dbReference type="ARBA" id="ARBA00022840"/>
    </source>
</evidence>
<evidence type="ECO:0000256" key="3">
    <source>
        <dbReference type="ARBA" id="ARBA00022448"/>
    </source>
</evidence>
<evidence type="ECO:0000256" key="1">
    <source>
        <dbReference type="ARBA" id="ARBA00004514"/>
    </source>
</evidence>
<dbReference type="GO" id="GO:0005778">
    <property type="term" value="C:peroxisomal membrane"/>
    <property type="evidence" value="ECO:0007669"/>
    <property type="project" value="UniProtKB-SubCell"/>
</dbReference>